<organism evidence="1 2">
    <name type="scientific">Photobacterium damselae</name>
    <dbReference type="NCBI Taxonomy" id="38293"/>
    <lineage>
        <taxon>Bacteria</taxon>
        <taxon>Pseudomonadati</taxon>
        <taxon>Pseudomonadota</taxon>
        <taxon>Gammaproteobacteria</taxon>
        <taxon>Vibrionales</taxon>
        <taxon>Vibrionaceae</taxon>
        <taxon>Photobacterium</taxon>
    </lineage>
</organism>
<accession>A0A2T3QLB1</accession>
<gene>
    <name evidence="1" type="ORF">NCTC11647_02938</name>
</gene>
<evidence type="ECO:0000313" key="2">
    <source>
        <dbReference type="Proteomes" id="UP000251647"/>
    </source>
</evidence>
<dbReference type="OrthoDB" id="6270900at2"/>
<protein>
    <submittedName>
        <fullName evidence="1">Uncharacterized protein</fullName>
    </submittedName>
</protein>
<dbReference type="RefSeq" id="WP_036765798.1">
    <property type="nucleotide sequence ID" value="NZ_PYOG01000006.1"/>
</dbReference>
<name>A0A2T3QLB1_PHODM</name>
<dbReference type="EMBL" id="UATL01000005">
    <property type="protein sequence ID" value="SPY44003.1"/>
    <property type="molecule type" value="Genomic_DNA"/>
</dbReference>
<dbReference type="Proteomes" id="UP000251647">
    <property type="component" value="Unassembled WGS sequence"/>
</dbReference>
<dbReference type="AlphaFoldDB" id="A0A2T3QLB1"/>
<sequence>MSAKKTLKKLKKKAVKKVLSSSQKKLLNLEKGSKSRNKGSVGDNFKRSALFDDLVQVTNQAALSAAYELAVPLKPILSWFDNASGIVDMTFSTREDDIRVTKQKTKYKDAQSLSVRSIGYLPLKSPPCKRCPALSNGICKCAAKKFKLN</sequence>
<proteinExistence type="predicted"/>
<evidence type="ECO:0000313" key="1">
    <source>
        <dbReference type="EMBL" id="SPY44003.1"/>
    </source>
</evidence>
<reference evidence="1 2" key="1">
    <citation type="submission" date="2018-06" db="EMBL/GenBank/DDBJ databases">
        <authorList>
            <consortium name="Pathogen Informatics"/>
            <person name="Doyle S."/>
        </authorList>
    </citation>
    <scope>NUCLEOTIDE SEQUENCE [LARGE SCALE GENOMIC DNA]</scope>
    <source>
        <strain evidence="1 2">NCTC11647</strain>
    </source>
</reference>